<gene>
    <name evidence="2" type="ORF">B0I18_10671</name>
</gene>
<reference evidence="2 3" key="1">
    <citation type="submission" date="2018-03" db="EMBL/GenBank/DDBJ databases">
        <title>Genomic Encyclopedia of Type Strains, Phase III (KMG-III): the genomes of soil and plant-associated and newly described type strains.</title>
        <authorList>
            <person name="Whitman W."/>
        </authorList>
    </citation>
    <scope>NUCLEOTIDE SEQUENCE [LARGE SCALE GENOMIC DNA]</scope>
    <source>
        <strain evidence="2 3">CGMCC 1.12700</strain>
    </source>
</reference>
<accession>A0A2P8D1H8</accession>
<organism evidence="2 3">
    <name type="scientific">Taibaiella chishuiensis</name>
    <dbReference type="NCBI Taxonomy" id="1434707"/>
    <lineage>
        <taxon>Bacteria</taxon>
        <taxon>Pseudomonadati</taxon>
        <taxon>Bacteroidota</taxon>
        <taxon>Chitinophagia</taxon>
        <taxon>Chitinophagales</taxon>
        <taxon>Chitinophagaceae</taxon>
        <taxon>Taibaiella</taxon>
    </lineage>
</organism>
<dbReference type="AlphaFoldDB" id="A0A2P8D1H8"/>
<proteinExistence type="predicted"/>
<keyword evidence="1" id="KW-0812">Transmembrane</keyword>
<evidence type="ECO:0000313" key="2">
    <source>
        <dbReference type="EMBL" id="PSK91061.1"/>
    </source>
</evidence>
<dbReference type="EMBL" id="PYGD01000006">
    <property type="protein sequence ID" value="PSK91061.1"/>
    <property type="molecule type" value="Genomic_DNA"/>
</dbReference>
<keyword evidence="1" id="KW-0472">Membrane</keyword>
<dbReference type="RefSeq" id="WP_106523672.1">
    <property type="nucleotide sequence ID" value="NZ_PYGD01000006.1"/>
</dbReference>
<comment type="caution">
    <text evidence="2">The sequence shown here is derived from an EMBL/GenBank/DDBJ whole genome shotgun (WGS) entry which is preliminary data.</text>
</comment>
<feature type="transmembrane region" description="Helical" evidence="1">
    <location>
        <begin position="12"/>
        <end position="31"/>
    </location>
</feature>
<dbReference type="OrthoDB" id="886692at2"/>
<protein>
    <submittedName>
        <fullName evidence="2">Uncharacterized protein</fullName>
    </submittedName>
</protein>
<evidence type="ECO:0000313" key="3">
    <source>
        <dbReference type="Proteomes" id="UP000240572"/>
    </source>
</evidence>
<sequence length="99" mass="10923">MKDNRDKSSHILNASSNLLGLCFVVLTSLKLLNIAHKTVIDELTTVATILFMTSCILSFLSIRGNRNSGKFEAIADFFFLGGLGLLFVTTLLFSFNFIT</sequence>
<name>A0A2P8D1H8_9BACT</name>
<evidence type="ECO:0000256" key="1">
    <source>
        <dbReference type="SAM" id="Phobius"/>
    </source>
</evidence>
<feature type="transmembrane region" description="Helical" evidence="1">
    <location>
        <begin position="74"/>
        <end position="98"/>
    </location>
</feature>
<feature type="transmembrane region" description="Helical" evidence="1">
    <location>
        <begin position="43"/>
        <end position="62"/>
    </location>
</feature>
<keyword evidence="3" id="KW-1185">Reference proteome</keyword>
<dbReference type="Proteomes" id="UP000240572">
    <property type="component" value="Unassembled WGS sequence"/>
</dbReference>
<keyword evidence="1" id="KW-1133">Transmembrane helix</keyword>